<sequence>MNEPDLDARDGTEECAAFQKAASVTSDAVTDLNCAAISRLRNGFCYRIKLTLWYISTDSLTLNNSTIIKRVFLRAVDTNGEDYELATCCRGEGENIMFTERQLVGEDTLNEYAIGVWNDRRIGKTEDLWEYALHPNPYFKLSTIGKMSWMVQVVREDMEGELHIGSPMAGRSRRGSMRVTQHL</sequence>
<evidence type="ECO:0000313" key="2">
    <source>
        <dbReference type="EMBL" id="QRD06630.1"/>
    </source>
</evidence>
<accession>A0A7U2NQD3</accession>
<gene>
    <name evidence="2" type="ORF">JI435_135300</name>
</gene>
<dbReference type="VEuPathDB" id="FungiDB:JI435_135300"/>
<name>A0A7U2NQD3_PHANO</name>
<protein>
    <submittedName>
        <fullName evidence="2">Uncharacterized protein</fullName>
    </submittedName>
</protein>
<proteinExistence type="predicted"/>
<dbReference type="EMBL" id="CP069043">
    <property type="protein sequence ID" value="QRD06630.1"/>
    <property type="molecule type" value="Genomic_DNA"/>
</dbReference>
<evidence type="ECO:0000256" key="1">
    <source>
        <dbReference type="SAM" id="MobiDB-lite"/>
    </source>
</evidence>
<keyword evidence="3" id="KW-1185">Reference proteome</keyword>
<dbReference type="AlphaFoldDB" id="A0A7U2NQD3"/>
<reference evidence="3" key="1">
    <citation type="journal article" date="2021" name="BMC Genomics">
        <title>Chromosome-level genome assembly and manually-curated proteome of model necrotroph Parastagonospora nodorum Sn15 reveals a genome-wide trove of candidate effector homologs, and redundancy of virulence-related functions within an accessory chromosome.</title>
        <authorList>
            <person name="Bertazzoni S."/>
            <person name="Jones D.A.B."/>
            <person name="Phan H.T."/>
            <person name="Tan K.-C."/>
            <person name="Hane J.K."/>
        </authorList>
    </citation>
    <scope>NUCLEOTIDE SEQUENCE [LARGE SCALE GENOMIC DNA]</scope>
    <source>
        <strain evidence="3">SN15 / ATCC MYA-4574 / FGSC 10173)</strain>
    </source>
</reference>
<feature type="region of interest" description="Disordered" evidence="1">
    <location>
        <begin position="164"/>
        <end position="183"/>
    </location>
</feature>
<dbReference type="RefSeq" id="XP_001803738.1">
    <property type="nucleotide sequence ID" value="XM_001803686.1"/>
</dbReference>
<dbReference type="OrthoDB" id="3790856at2759"/>
<dbReference type="Proteomes" id="UP000663193">
    <property type="component" value="Chromosome 21"/>
</dbReference>
<organism evidence="2 3">
    <name type="scientific">Phaeosphaeria nodorum (strain SN15 / ATCC MYA-4574 / FGSC 10173)</name>
    <name type="common">Glume blotch fungus</name>
    <name type="synonym">Parastagonospora nodorum</name>
    <dbReference type="NCBI Taxonomy" id="321614"/>
    <lineage>
        <taxon>Eukaryota</taxon>
        <taxon>Fungi</taxon>
        <taxon>Dikarya</taxon>
        <taxon>Ascomycota</taxon>
        <taxon>Pezizomycotina</taxon>
        <taxon>Dothideomycetes</taxon>
        <taxon>Pleosporomycetidae</taxon>
        <taxon>Pleosporales</taxon>
        <taxon>Pleosporineae</taxon>
        <taxon>Phaeosphaeriaceae</taxon>
        <taxon>Parastagonospora</taxon>
    </lineage>
</organism>
<evidence type="ECO:0000313" key="3">
    <source>
        <dbReference type="Proteomes" id="UP000663193"/>
    </source>
</evidence>
<dbReference type="KEGG" id="pno:SNOG_13530"/>